<dbReference type="eggNOG" id="COG1419">
    <property type="taxonomic scope" value="Bacteria"/>
</dbReference>
<evidence type="ECO:0000313" key="1">
    <source>
        <dbReference type="EMBL" id="GAE36046.1"/>
    </source>
</evidence>
<proteinExistence type="predicted"/>
<accession>W4QVD3</accession>
<sequence length="89" mass="10135">MKVKKYKANTMQEAMKVIRAELGDDAVILNSKEIETGGFLGFFTKKQIEVIAAIDPTLNRRPIKKREPVLPEKVIQPIKTPEKNKLARM</sequence>
<keyword evidence="1" id="KW-0966">Cell projection</keyword>
<keyword evidence="2" id="KW-1185">Reference proteome</keyword>
<dbReference type="EMBL" id="BAUV01000027">
    <property type="protein sequence ID" value="GAE36046.1"/>
    <property type="molecule type" value="Genomic_DNA"/>
</dbReference>
<dbReference type="Proteomes" id="UP000018896">
    <property type="component" value="Unassembled WGS sequence"/>
</dbReference>
<gene>
    <name evidence="1" type="ORF">JCM9157_3191</name>
</gene>
<dbReference type="RefSeq" id="WP_369384755.1">
    <property type="nucleotide sequence ID" value="NZ_BAUV01000027.1"/>
</dbReference>
<dbReference type="STRING" id="1236973.JCM9157_3191"/>
<dbReference type="AlphaFoldDB" id="W4QVD3"/>
<name>W4QVD3_HALA3</name>
<organism evidence="1 2">
    <name type="scientific">Halalkalibacter akibai (strain ATCC 43226 / DSM 21942 / CIP 109018 / JCM 9157 / 1139)</name>
    <name type="common">Bacillus akibai</name>
    <dbReference type="NCBI Taxonomy" id="1236973"/>
    <lineage>
        <taxon>Bacteria</taxon>
        <taxon>Bacillati</taxon>
        <taxon>Bacillota</taxon>
        <taxon>Bacilli</taxon>
        <taxon>Bacillales</taxon>
        <taxon>Bacillaceae</taxon>
        <taxon>Halalkalibacter</taxon>
    </lineage>
</organism>
<keyword evidence="1" id="KW-0969">Cilium</keyword>
<keyword evidence="1" id="KW-0282">Flagellum</keyword>
<protein>
    <submittedName>
        <fullName evidence="1">Flagellar biosynthesis protein FlhF</fullName>
    </submittedName>
</protein>
<evidence type="ECO:0000313" key="2">
    <source>
        <dbReference type="Proteomes" id="UP000018896"/>
    </source>
</evidence>
<reference evidence="1 2" key="1">
    <citation type="journal article" date="2014" name="Genome Announc.">
        <title>Draft Genome Sequences of Three Alkaliphilic Bacillus Strains, Bacillus wakoensis JCM 9140T, Bacillus akibai JCM 9157T, and Bacillus hemicellulosilyticus JCM 9152T.</title>
        <authorList>
            <person name="Yuki M."/>
            <person name="Oshima K."/>
            <person name="Suda W."/>
            <person name="Oshida Y."/>
            <person name="Kitamura K."/>
            <person name="Iida T."/>
            <person name="Hattori M."/>
            <person name="Ohkuma M."/>
        </authorList>
    </citation>
    <scope>NUCLEOTIDE SEQUENCE [LARGE SCALE GENOMIC DNA]</scope>
    <source>
        <strain evidence="1 2">JCM 9157</strain>
    </source>
</reference>
<comment type="caution">
    <text evidence="1">The sequence shown here is derived from an EMBL/GenBank/DDBJ whole genome shotgun (WGS) entry which is preliminary data.</text>
</comment>